<evidence type="ECO:0000256" key="4">
    <source>
        <dbReference type="ARBA" id="ARBA00023098"/>
    </source>
</evidence>
<dbReference type="Gene3D" id="1.10.12.10">
    <property type="entry name" value="Lyase 2-enoyl-coa Hydratase, Chain A, domain 2"/>
    <property type="match status" value="1"/>
</dbReference>
<accession>A0A2S0KKS9</accession>
<keyword evidence="4" id="KW-0443">Lipid metabolism</keyword>
<evidence type="ECO:0000256" key="5">
    <source>
        <dbReference type="ARBA" id="ARBA00037410"/>
    </source>
</evidence>
<dbReference type="GO" id="GO:0016836">
    <property type="term" value="F:hydro-lyase activity"/>
    <property type="evidence" value="ECO:0007669"/>
    <property type="project" value="TreeGrafter"/>
</dbReference>
<keyword evidence="3" id="KW-0809">Transit peptide</keyword>
<dbReference type="OrthoDB" id="370015at2"/>
<evidence type="ECO:0000256" key="6">
    <source>
        <dbReference type="ARBA" id="ARBA00040545"/>
    </source>
</evidence>
<dbReference type="Pfam" id="PF00378">
    <property type="entry name" value="ECH_1"/>
    <property type="match status" value="1"/>
</dbReference>
<dbReference type="CDD" id="cd06558">
    <property type="entry name" value="crotonase-like"/>
    <property type="match status" value="1"/>
</dbReference>
<dbReference type="KEGG" id="git:C6V83_14880"/>
<proteinExistence type="inferred from homology"/>
<dbReference type="SUPFAM" id="SSF52096">
    <property type="entry name" value="ClpP/crotonase"/>
    <property type="match status" value="1"/>
</dbReference>
<dbReference type="InterPro" id="IPR001753">
    <property type="entry name" value="Enoyl-CoA_hydra/iso"/>
</dbReference>
<keyword evidence="8" id="KW-1185">Reference proteome</keyword>
<dbReference type="EMBL" id="CP027433">
    <property type="protein sequence ID" value="AVM02295.1"/>
    <property type="molecule type" value="Genomic_DNA"/>
</dbReference>
<dbReference type="Proteomes" id="UP000239814">
    <property type="component" value="Chromosome"/>
</dbReference>
<dbReference type="Gene3D" id="3.90.226.10">
    <property type="entry name" value="2-enoyl-CoA Hydratase, Chain A, domain 1"/>
    <property type="match status" value="1"/>
</dbReference>
<organism evidence="7 8">
    <name type="scientific">Gordonia iterans</name>
    <dbReference type="NCBI Taxonomy" id="1004901"/>
    <lineage>
        <taxon>Bacteria</taxon>
        <taxon>Bacillati</taxon>
        <taxon>Actinomycetota</taxon>
        <taxon>Actinomycetes</taxon>
        <taxon>Mycobacteriales</taxon>
        <taxon>Gordoniaceae</taxon>
        <taxon>Gordonia</taxon>
    </lineage>
</organism>
<evidence type="ECO:0000313" key="8">
    <source>
        <dbReference type="Proteomes" id="UP000239814"/>
    </source>
</evidence>
<evidence type="ECO:0000256" key="1">
    <source>
        <dbReference type="ARBA" id="ARBA00005254"/>
    </source>
</evidence>
<dbReference type="PANTHER" id="PTHR43602:SF1">
    <property type="entry name" value="ENOYL-COA HYDRATASE DOMAIN-CONTAINING PROTEIN 3, MITOCHONDRIAL"/>
    <property type="match status" value="1"/>
</dbReference>
<sequence length="261" mass="28174">MTETTTAAVTAQIAEPIGTLTLRARERRNPLSLATMREATRLLRELSDDPRVRVIVIAAEGPAFSAGHDLAELAGRTLEDERIVFEACRELMAAVHDVPRPVIAKVQGMALAAGCQLVATCDLAVAADDARFGTPGVKIGLFCSTPMVPLTRAIGRKRAMQMLLTGDLIDAHTALDWGLLNAVVPGDELGQTVDDLAVRIAESSGETLAIGKRAFYEQIDATEPEAYRMMTETMTANAVTCDAQEGINAFLEKRRPVWSDR</sequence>
<keyword evidence="2" id="KW-0276">Fatty acid metabolism</keyword>
<evidence type="ECO:0000256" key="2">
    <source>
        <dbReference type="ARBA" id="ARBA00022832"/>
    </source>
</evidence>
<reference evidence="7 8" key="1">
    <citation type="submission" date="2018-03" db="EMBL/GenBank/DDBJ databases">
        <title>Characteristics and genome of n-alkane degrading marine bacteria Gordonia iterans isolated from crude oil contaminated in Tae-an, South Korea.</title>
        <authorList>
            <person name="Lee S.-S."/>
            <person name="Kim H."/>
        </authorList>
    </citation>
    <scope>NUCLEOTIDE SEQUENCE [LARGE SCALE GENOMIC DNA]</scope>
    <source>
        <strain evidence="7 8">Co17</strain>
    </source>
</reference>
<dbReference type="GO" id="GO:0006631">
    <property type="term" value="P:fatty acid metabolic process"/>
    <property type="evidence" value="ECO:0007669"/>
    <property type="project" value="UniProtKB-KW"/>
</dbReference>
<comment type="similarity">
    <text evidence="1">Belongs to the enoyl-CoA hydratase/isomerase family.</text>
</comment>
<evidence type="ECO:0000313" key="7">
    <source>
        <dbReference type="EMBL" id="AVM02295.1"/>
    </source>
</evidence>
<dbReference type="PANTHER" id="PTHR43602">
    <property type="match status" value="1"/>
</dbReference>
<comment type="function">
    <text evidence="5">May play a role in fatty acid biosynthesis and insulin sensitivity.</text>
</comment>
<dbReference type="InterPro" id="IPR052377">
    <property type="entry name" value="Mitochondrial_ECH-domain"/>
</dbReference>
<dbReference type="RefSeq" id="WP_105943995.1">
    <property type="nucleotide sequence ID" value="NZ_CP027433.1"/>
</dbReference>
<gene>
    <name evidence="7" type="ORF">C6V83_14880</name>
</gene>
<dbReference type="InterPro" id="IPR029045">
    <property type="entry name" value="ClpP/crotonase-like_dom_sf"/>
</dbReference>
<dbReference type="NCBIfam" id="NF006008">
    <property type="entry name" value="PRK08139.1"/>
    <property type="match status" value="1"/>
</dbReference>
<name>A0A2S0KKS9_9ACTN</name>
<dbReference type="InterPro" id="IPR014748">
    <property type="entry name" value="Enoyl-CoA_hydra_C"/>
</dbReference>
<dbReference type="AlphaFoldDB" id="A0A2S0KKS9"/>
<evidence type="ECO:0000256" key="3">
    <source>
        <dbReference type="ARBA" id="ARBA00022946"/>
    </source>
</evidence>
<protein>
    <recommendedName>
        <fullName evidence="6">Enoyl-CoA hydratase domain-containing protein 3, mitochondrial</fullName>
    </recommendedName>
</protein>